<sequence>MKLRGIDTTSADAQVEDRPMKVKQNAVMEPGFNTEGWNRGTQIRVVKEKRCKIDRSAKFKKPRMVNKESCEVKDDQKLNFEAPKTAVVCVLELFSDHMRLKPYDGNPEVNFDSWIRRLTDDLEAHVPTMNDAQKLARLKSCLIGKARDDYDAQKFEATDTYADVVTALKKKFQTPEFRSLALARLSLMEKKLPYEDLNSYIERFERTVRQATAGQPETVVQQKLLDELILKLDPELAFHLRTADKKTYAEAVTEARKMETFLKLKNMDQVRAGIAPIQTSINFENVVIDELARQIAENLRADEEDSGANFDDERHYDANDEDQSGFEEDQLGYSDYQDEEQDYDANDEDQLGYDDEQDEEQEYCNFDSRICYYCGKQGHVVRYCLQRMEHEEEEQRQQDYYDRHQVNAVNTESTREEVLKLRLQNECLRRQNINLALFGKPC</sequence>
<feature type="domain" description="CCHC-type" evidence="3">
    <location>
        <begin position="371"/>
        <end position="384"/>
    </location>
</feature>
<feature type="region of interest" description="Disordered" evidence="2">
    <location>
        <begin position="300"/>
        <end position="327"/>
    </location>
</feature>
<evidence type="ECO:0000256" key="2">
    <source>
        <dbReference type="SAM" id="MobiDB-lite"/>
    </source>
</evidence>
<evidence type="ECO:0000313" key="4">
    <source>
        <dbReference type="Proteomes" id="UP000887578"/>
    </source>
</evidence>
<keyword evidence="1" id="KW-0862">Zinc</keyword>
<protein>
    <submittedName>
        <fullName evidence="5">CCHC-type domain-containing protein</fullName>
    </submittedName>
</protein>
<evidence type="ECO:0000313" key="5">
    <source>
        <dbReference type="WBParaSite" id="PDA_v2.g29440.t1"/>
    </source>
</evidence>
<keyword evidence="4" id="KW-1185">Reference proteome</keyword>
<keyword evidence="1" id="KW-0863">Zinc-finger</keyword>
<dbReference type="InterPro" id="IPR036875">
    <property type="entry name" value="Znf_CCHC_sf"/>
</dbReference>
<accession>A0A914QDR6</accession>
<dbReference type="GO" id="GO:0019899">
    <property type="term" value="F:enzyme binding"/>
    <property type="evidence" value="ECO:0007669"/>
    <property type="project" value="UniProtKB-ARBA"/>
</dbReference>
<dbReference type="InterPro" id="IPR001878">
    <property type="entry name" value="Znf_CCHC"/>
</dbReference>
<dbReference type="WBParaSite" id="PDA_v2.g29440.t1">
    <property type="protein sequence ID" value="PDA_v2.g29440.t1"/>
    <property type="gene ID" value="PDA_v2.g29440"/>
</dbReference>
<dbReference type="PROSITE" id="PS50158">
    <property type="entry name" value="ZF_CCHC"/>
    <property type="match status" value="1"/>
</dbReference>
<evidence type="ECO:0000256" key="1">
    <source>
        <dbReference type="PROSITE-ProRule" id="PRU00047"/>
    </source>
</evidence>
<keyword evidence="1" id="KW-0479">Metal-binding</keyword>
<reference evidence="5" key="1">
    <citation type="submission" date="2022-11" db="UniProtKB">
        <authorList>
            <consortium name="WormBaseParasite"/>
        </authorList>
    </citation>
    <scope>IDENTIFICATION</scope>
</reference>
<dbReference type="SUPFAM" id="SSF57756">
    <property type="entry name" value="Retrovirus zinc finger-like domains"/>
    <property type="match status" value="1"/>
</dbReference>
<dbReference type="GO" id="GO:0008270">
    <property type="term" value="F:zinc ion binding"/>
    <property type="evidence" value="ECO:0007669"/>
    <property type="project" value="UniProtKB-KW"/>
</dbReference>
<dbReference type="Proteomes" id="UP000887578">
    <property type="component" value="Unplaced"/>
</dbReference>
<organism evidence="4 5">
    <name type="scientific">Panagrolaimus davidi</name>
    <dbReference type="NCBI Taxonomy" id="227884"/>
    <lineage>
        <taxon>Eukaryota</taxon>
        <taxon>Metazoa</taxon>
        <taxon>Ecdysozoa</taxon>
        <taxon>Nematoda</taxon>
        <taxon>Chromadorea</taxon>
        <taxon>Rhabditida</taxon>
        <taxon>Tylenchina</taxon>
        <taxon>Panagrolaimomorpha</taxon>
        <taxon>Panagrolaimoidea</taxon>
        <taxon>Panagrolaimidae</taxon>
        <taxon>Panagrolaimus</taxon>
    </lineage>
</organism>
<name>A0A914QDR6_9BILA</name>
<evidence type="ECO:0000259" key="3">
    <source>
        <dbReference type="PROSITE" id="PS50158"/>
    </source>
</evidence>
<proteinExistence type="predicted"/>
<dbReference type="GO" id="GO:0003676">
    <property type="term" value="F:nucleic acid binding"/>
    <property type="evidence" value="ECO:0007669"/>
    <property type="project" value="InterPro"/>
</dbReference>
<dbReference type="AlphaFoldDB" id="A0A914QDR6"/>